<dbReference type="Gene3D" id="3.40.50.2000">
    <property type="entry name" value="Glycogen Phosphorylase B"/>
    <property type="match status" value="1"/>
</dbReference>
<organism evidence="1">
    <name type="scientific">uncultured Caudovirales phage</name>
    <dbReference type="NCBI Taxonomy" id="2100421"/>
    <lineage>
        <taxon>Viruses</taxon>
        <taxon>Duplodnaviria</taxon>
        <taxon>Heunggongvirae</taxon>
        <taxon>Uroviricota</taxon>
        <taxon>Caudoviricetes</taxon>
        <taxon>Peduoviridae</taxon>
        <taxon>Maltschvirus</taxon>
        <taxon>Maltschvirus maltsch</taxon>
    </lineage>
</organism>
<dbReference type="SUPFAM" id="SSF53756">
    <property type="entry name" value="UDP-Glycosyltransferase/glycogen phosphorylase"/>
    <property type="match status" value="1"/>
</dbReference>
<protein>
    <recommendedName>
        <fullName evidence="2">Glycosyl transferases group 1</fullName>
    </recommendedName>
</protein>
<reference evidence="1" key="1">
    <citation type="submission" date="2020-04" db="EMBL/GenBank/DDBJ databases">
        <authorList>
            <person name="Chiriac C."/>
            <person name="Salcher M."/>
            <person name="Ghai R."/>
            <person name="Kavagutti S V."/>
        </authorList>
    </citation>
    <scope>NUCLEOTIDE SEQUENCE</scope>
</reference>
<dbReference type="EMBL" id="LR796662">
    <property type="protein sequence ID" value="CAB4157845.1"/>
    <property type="molecule type" value="Genomic_DNA"/>
</dbReference>
<gene>
    <name evidence="1" type="ORF">UFOVP690_48</name>
</gene>
<accession>A0A6J5NKX1</accession>
<evidence type="ECO:0008006" key="2">
    <source>
        <dbReference type="Google" id="ProtNLM"/>
    </source>
</evidence>
<sequence length="335" mass="38917">MRILAITSKTSGVGYHRIMMPLVNMQKDYCLMTDTVNEEVFEGNYDIVVMNRMLANISPEQMSEWRKKYGFKLVVDNDDFWKLDPSHILYERYVLNDISEQILSWIRIADLCTVTHERLAEEVYAYNQNVEILPNAIPYGEEQFKDYKTESDLVRLFWSGSGTHGKDMEILRNPMKRINFPIKTVIAGYNEGEKPIWDGMIAAFTNGLKLNPKIYNYNEVTSYMAAYCDSDISVIPLIDSKFNSMKSNLKVLETAAKKNPAIVSNVHPYKGFYPACHVNSQKDWYYWIKLLTKDPDARKSYGNALYDYCNKNFNLHEVNKRRFAIYNKLISNAGN</sequence>
<evidence type="ECO:0000313" key="1">
    <source>
        <dbReference type="EMBL" id="CAB4157845.1"/>
    </source>
</evidence>
<name>A0A6J5NKX1_9CAUD</name>
<proteinExistence type="predicted"/>